<dbReference type="GO" id="GO:0016887">
    <property type="term" value="F:ATP hydrolysis activity"/>
    <property type="evidence" value="ECO:0007669"/>
    <property type="project" value="InterPro"/>
</dbReference>
<dbReference type="PROSITE" id="PS50929">
    <property type="entry name" value="ABC_TM1F"/>
    <property type="match status" value="1"/>
</dbReference>
<dbReference type="Proteomes" id="UP000230842">
    <property type="component" value="Unassembled WGS sequence"/>
</dbReference>
<dbReference type="PROSITE" id="PS50893">
    <property type="entry name" value="ABC_TRANSPORTER_2"/>
    <property type="match status" value="1"/>
</dbReference>
<dbReference type="PROSITE" id="PS00211">
    <property type="entry name" value="ABC_TRANSPORTER_1"/>
    <property type="match status" value="1"/>
</dbReference>
<keyword evidence="3" id="KW-0547">Nucleotide-binding</keyword>
<accession>A0A2M9B711</accession>
<evidence type="ECO:0000256" key="5">
    <source>
        <dbReference type="ARBA" id="ARBA00022989"/>
    </source>
</evidence>
<dbReference type="SUPFAM" id="SSF90123">
    <property type="entry name" value="ABC transporter transmembrane region"/>
    <property type="match status" value="1"/>
</dbReference>
<dbReference type="InterPro" id="IPR011527">
    <property type="entry name" value="ABC1_TM_dom"/>
</dbReference>
<feature type="transmembrane region" description="Helical" evidence="7">
    <location>
        <begin position="138"/>
        <end position="156"/>
    </location>
</feature>
<keyword evidence="2 7" id="KW-0812">Transmembrane</keyword>
<evidence type="ECO:0000256" key="6">
    <source>
        <dbReference type="ARBA" id="ARBA00023136"/>
    </source>
</evidence>
<dbReference type="AlphaFoldDB" id="A0A2M9B711"/>
<name>A0A2M9B711_9ACTN</name>
<comment type="subcellular location">
    <subcellularLocation>
        <location evidence="1">Cell membrane</location>
        <topology evidence="1">Multi-pass membrane protein</topology>
    </subcellularLocation>
</comment>
<dbReference type="Gene3D" id="3.40.50.300">
    <property type="entry name" value="P-loop containing nucleotide triphosphate hydrolases"/>
    <property type="match status" value="1"/>
</dbReference>
<dbReference type="InterPro" id="IPR003593">
    <property type="entry name" value="AAA+_ATPase"/>
</dbReference>
<keyword evidence="6 7" id="KW-0472">Membrane</keyword>
<dbReference type="InterPro" id="IPR017871">
    <property type="entry name" value="ABC_transporter-like_CS"/>
</dbReference>
<sequence length="531" mass="55651">MVSSFVRQLAFLALPYLLGRAVQEVVADGRTDRLAWYVAVLATVVLVEFAGLCGWMMWSNLAEARLAAGLREDVLGVVLDTDDAALATRTDGYGDTLSRAVEDVDVVLVWVHGLATWVVIGTTVVVLVPSIAGIDPSLLLVALGCAALLLVVNLTLPPRFARRIGAFAQAQASRTRTVEELTSAYATLRGVGGEAALVRRHDARSADVTERIVAVARIRSLWAASGEAVPFAGIAVGLAVGGLAALDGRMDVGQLTTFTLWMGTVQLATNAIVARLGDFGAARVSAERITAVLELGRPRDSAGAPAPGAATDHAPSLALTGVAAAGAAPVTFTLSPGDWGLVTGPTGVGKSTLLRAVAGLSDHTGAIRWCGAEVGRIPVAERFEQIVLVPQAPLLLHGTVRDNLLLAADPSAGPPPSDARLREVCRTAAFDVVLEALPDGLDTVVGERGSTLSGGERQRLALARALLRDTPVLLLDDVTSALDEETEHLLLDRLRARTDDRVVLFAGHRPAVRSRADHVVELHPTEVVARG</sequence>
<dbReference type="GO" id="GO:0005886">
    <property type="term" value="C:plasma membrane"/>
    <property type="evidence" value="ECO:0007669"/>
    <property type="project" value="UniProtKB-SubCell"/>
</dbReference>
<feature type="domain" description="ABC transmembrane type-1" evidence="9">
    <location>
        <begin position="1"/>
        <end position="281"/>
    </location>
</feature>
<dbReference type="Gene3D" id="1.20.1560.10">
    <property type="entry name" value="ABC transporter type 1, transmembrane domain"/>
    <property type="match status" value="1"/>
</dbReference>
<dbReference type="InterPro" id="IPR003439">
    <property type="entry name" value="ABC_transporter-like_ATP-bd"/>
</dbReference>
<protein>
    <submittedName>
        <fullName evidence="10">ATP-binding cassette subfamily B protein</fullName>
    </submittedName>
</protein>
<gene>
    <name evidence="10" type="ORF">CLV56_3217</name>
</gene>
<keyword evidence="4 10" id="KW-0067">ATP-binding</keyword>
<dbReference type="InterPro" id="IPR027417">
    <property type="entry name" value="P-loop_NTPase"/>
</dbReference>
<dbReference type="GO" id="GO:0140359">
    <property type="term" value="F:ABC-type transporter activity"/>
    <property type="evidence" value="ECO:0007669"/>
    <property type="project" value="InterPro"/>
</dbReference>
<reference evidence="10 11" key="1">
    <citation type="submission" date="2017-11" db="EMBL/GenBank/DDBJ databases">
        <title>Genomic Encyclopedia of Archaeal and Bacterial Type Strains, Phase II (KMG-II): From Individual Species to Whole Genera.</title>
        <authorList>
            <person name="Goeker M."/>
        </authorList>
    </citation>
    <scope>NUCLEOTIDE SEQUENCE [LARGE SCALE GENOMIC DNA]</scope>
    <source>
        <strain evidence="10 11">DSM 27763</strain>
    </source>
</reference>
<dbReference type="PANTHER" id="PTHR24221:SF423">
    <property type="entry name" value="ABC TRANSPORTER"/>
    <property type="match status" value="1"/>
</dbReference>
<dbReference type="InterPro" id="IPR036640">
    <property type="entry name" value="ABC1_TM_sf"/>
</dbReference>
<dbReference type="InterPro" id="IPR039421">
    <property type="entry name" value="Type_1_exporter"/>
</dbReference>
<keyword evidence="11" id="KW-1185">Reference proteome</keyword>
<comment type="caution">
    <text evidence="10">The sequence shown here is derived from an EMBL/GenBank/DDBJ whole genome shotgun (WGS) entry which is preliminary data.</text>
</comment>
<evidence type="ECO:0000256" key="1">
    <source>
        <dbReference type="ARBA" id="ARBA00004651"/>
    </source>
</evidence>
<dbReference type="PANTHER" id="PTHR24221">
    <property type="entry name" value="ATP-BINDING CASSETTE SUB-FAMILY B"/>
    <property type="match status" value="1"/>
</dbReference>
<evidence type="ECO:0000259" key="8">
    <source>
        <dbReference type="PROSITE" id="PS50893"/>
    </source>
</evidence>
<evidence type="ECO:0000313" key="10">
    <source>
        <dbReference type="EMBL" id="PJJ53725.1"/>
    </source>
</evidence>
<evidence type="ECO:0000256" key="7">
    <source>
        <dbReference type="SAM" id="Phobius"/>
    </source>
</evidence>
<dbReference type="EMBL" id="PGEZ01000002">
    <property type="protein sequence ID" value="PJJ53725.1"/>
    <property type="molecule type" value="Genomic_DNA"/>
</dbReference>
<dbReference type="Pfam" id="PF00664">
    <property type="entry name" value="ABC_membrane"/>
    <property type="match status" value="1"/>
</dbReference>
<feature type="transmembrane region" description="Helical" evidence="7">
    <location>
        <begin position="107"/>
        <end position="132"/>
    </location>
</feature>
<evidence type="ECO:0000259" key="9">
    <source>
        <dbReference type="PROSITE" id="PS50929"/>
    </source>
</evidence>
<evidence type="ECO:0000313" key="11">
    <source>
        <dbReference type="Proteomes" id="UP000230842"/>
    </source>
</evidence>
<evidence type="ECO:0000256" key="4">
    <source>
        <dbReference type="ARBA" id="ARBA00022840"/>
    </source>
</evidence>
<evidence type="ECO:0000256" key="3">
    <source>
        <dbReference type="ARBA" id="ARBA00022741"/>
    </source>
</evidence>
<keyword evidence="5 7" id="KW-1133">Transmembrane helix</keyword>
<dbReference type="SMART" id="SM00382">
    <property type="entry name" value="AAA"/>
    <property type="match status" value="1"/>
</dbReference>
<dbReference type="SUPFAM" id="SSF52540">
    <property type="entry name" value="P-loop containing nucleoside triphosphate hydrolases"/>
    <property type="match status" value="1"/>
</dbReference>
<feature type="domain" description="ABC transporter" evidence="8">
    <location>
        <begin position="312"/>
        <end position="531"/>
    </location>
</feature>
<dbReference type="Pfam" id="PF00005">
    <property type="entry name" value="ABC_tran"/>
    <property type="match status" value="1"/>
</dbReference>
<evidence type="ECO:0000256" key="2">
    <source>
        <dbReference type="ARBA" id="ARBA00022692"/>
    </source>
</evidence>
<organism evidence="10 11">
    <name type="scientific">Mumia flava</name>
    <dbReference type="NCBI Taxonomy" id="1348852"/>
    <lineage>
        <taxon>Bacteria</taxon>
        <taxon>Bacillati</taxon>
        <taxon>Actinomycetota</taxon>
        <taxon>Actinomycetes</taxon>
        <taxon>Propionibacteriales</taxon>
        <taxon>Nocardioidaceae</taxon>
        <taxon>Mumia</taxon>
    </lineage>
</organism>
<feature type="transmembrane region" description="Helical" evidence="7">
    <location>
        <begin position="37"/>
        <end position="58"/>
    </location>
</feature>
<proteinExistence type="predicted"/>
<dbReference type="GO" id="GO:0005524">
    <property type="term" value="F:ATP binding"/>
    <property type="evidence" value="ECO:0007669"/>
    <property type="project" value="UniProtKB-KW"/>
</dbReference>